<feature type="domain" description="DUF6089" evidence="1">
    <location>
        <begin position="35"/>
        <end position="235"/>
    </location>
</feature>
<sequence>MLFPKKSVIFYLVFFTFFDNYAQKIKPPPYERYLKTNEIGLGIGSSQYFGDIHTFNNRFAYTSTTRWNANISFTRHLNPSYSLRVSATYARIMADDYLSTQNKVVGLSNKFDNQFLRNSHFRNDLKELSFVSLINLKNGFYSGRNENRTTLMPYIIAGIGIYHHAPQARGTYDATNNKLAAWKPLNTTNAIKSLNLSIPLGFGVRKKINSKIDISAEICYRVTFTDQLDDIISEPYPNSTDPFANRSQERYSAINGKDRNTLFNLVASRQGFPGFTGTGEKFFPVIGYPNETPRRGEKGNDGFLTTSIHLRYYLDKKTYCPK</sequence>
<evidence type="ECO:0000313" key="2">
    <source>
        <dbReference type="EMBL" id="MCP9762948.1"/>
    </source>
</evidence>
<comment type="caution">
    <text evidence="2">The sequence shown here is derived from an EMBL/GenBank/DDBJ whole genome shotgun (WGS) entry which is preliminary data.</text>
</comment>
<protein>
    <recommendedName>
        <fullName evidence="1">DUF6089 domain-containing protein</fullName>
    </recommendedName>
</protein>
<proteinExistence type="predicted"/>
<organism evidence="2 3">
    <name type="scientific">Lacihabitans soyangensis</name>
    <dbReference type="NCBI Taxonomy" id="869394"/>
    <lineage>
        <taxon>Bacteria</taxon>
        <taxon>Pseudomonadati</taxon>
        <taxon>Bacteroidota</taxon>
        <taxon>Cytophagia</taxon>
        <taxon>Cytophagales</taxon>
        <taxon>Leadbetterellaceae</taxon>
        <taxon>Lacihabitans</taxon>
    </lineage>
</organism>
<dbReference type="AlphaFoldDB" id="A0AAE3H1B4"/>
<dbReference type="EMBL" id="RJUF01000017">
    <property type="protein sequence ID" value="MCP9762948.1"/>
    <property type="molecule type" value="Genomic_DNA"/>
</dbReference>
<dbReference type="Proteomes" id="UP001204144">
    <property type="component" value="Unassembled WGS sequence"/>
</dbReference>
<accession>A0AAE3H1B4</accession>
<keyword evidence="3" id="KW-1185">Reference proteome</keyword>
<evidence type="ECO:0000313" key="3">
    <source>
        <dbReference type="Proteomes" id="UP001204144"/>
    </source>
</evidence>
<reference evidence="2 3" key="1">
    <citation type="submission" date="2018-11" db="EMBL/GenBank/DDBJ databases">
        <title>Novel bacteria species description.</title>
        <authorList>
            <person name="Han J.-H."/>
        </authorList>
    </citation>
    <scope>NUCLEOTIDE SEQUENCE [LARGE SCALE GENOMIC DNA]</scope>
    <source>
        <strain evidence="2 3">KCTC23259</strain>
    </source>
</reference>
<dbReference type="InterPro" id="IPR045743">
    <property type="entry name" value="DUF6089"/>
</dbReference>
<name>A0AAE3H1B4_9BACT</name>
<gene>
    <name evidence="2" type="ORF">EGI31_08265</name>
</gene>
<dbReference type="Pfam" id="PF19573">
    <property type="entry name" value="DUF6089"/>
    <property type="match status" value="1"/>
</dbReference>
<dbReference type="RefSeq" id="WP_255036727.1">
    <property type="nucleotide sequence ID" value="NZ_RJUF01000017.1"/>
</dbReference>
<evidence type="ECO:0000259" key="1">
    <source>
        <dbReference type="Pfam" id="PF19573"/>
    </source>
</evidence>